<proteinExistence type="predicted"/>
<dbReference type="InterPro" id="IPR002575">
    <property type="entry name" value="Aminoglycoside_PTrfase"/>
</dbReference>
<dbReference type="Gene3D" id="3.30.200.150">
    <property type="match status" value="1"/>
</dbReference>
<dbReference type="SUPFAM" id="SSF56112">
    <property type="entry name" value="Protein kinase-like (PK-like)"/>
    <property type="match status" value="1"/>
</dbReference>
<dbReference type="AlphaFoldDB" id="A0A2H0E212"/>
<dbReference type="PANTHER" id="PTHR21310:SF15">
    <property type="entry name" value="AMINOGLYCOSIDE PHOSPHOTRANSFERASE DOMAIN-CONTAINING PROTEIN"/>
    <property type="match status" value="1"/>
</dbReference>
<evidence type="ECO:0000313" key="3">
    <source>
        <dbReference type="Proteomes" id="UP000229981"/>
    </source>
</evidence>
<dbReference type="Gene3D" id="3.90.1200.10">
    <property type="match status" value="1"/>
</dbReference>
<dbReference type="Pfam" id="PF01636">
    <property type="entry name" value="APH"/>
    <property type="match status" value="1"/>
</dbReference>
<dbReference type="Proteomes" id="UP000229981">
    <property type="component" value="Unassembled WGS sequence"/>
</dbReference>
<gene>
    <name evidence="2" type="ORF">COW80_00135</name>
</gene>
<dbReference type="InterPro" id="IPR011009">
    <property type="entry name" value="Kinase-like_dom_sf"/>
</dbReference>
<organism evidence="2 3">
    <name type="scientific">Candidatus Beckwithbacteria bacterium CG22_combo_CG10-13_8_21_14_all_01_47_9</name>
    <dbReference type="NCBI Taxonomy" id="1974496"/>
    <lineage>
        <taxon>Bacteria</taxon>
        <taxon>Candidatus Beckwithiibacteriota</taxon>
    </lineage>
</organism>
<evidence type="ECO:0000313" key="2">
    <source>
        <dbReference type="EMBL" id="PIP88476.1"/>
    </source>
</evidence>
<accession>A0A2H0E212</accession>
<dbReference type="PANTHER" id="PTHR21310">
    <property type="entry name" value="AMINOGLYCOSIDE PHOSPHOTRANSFERASE-RELATED-RELATED"/>
    <property type="match status" value="1"/>
</dbReference>
<reference evidence="2 3" key="1">
    <citation type="submission" date="2017-09" db="EMBL/GenBank/DDBJ databases">
        <title>Depth-based differentiation of microbial function through sediment-hosted aquifers and enrichment of novel symbionts in the deep terrestrial subsurface.</title>
        <authorList>
            <person name="Probst A.J."/>
            <person name="Ladd B."/>
            <person name="Jarett J.K."/>
            <person name="Geller-Mcgrath D.E."/>
            <person name="Sieber C.M."/>
            <person name="Emerson J.B."/>
            <person name="Anantharaman K."/>
            <person name="Thomas B.C."/>
            <person name="Malmstrom R."/>
            <person name="Stieglmeier M."/>
            <person name="Klingl A."/>
            <person name="Woyke T."/>
            <person name="Ryan C.M."/>
            <person name="Banfield J.F."/>
        </authorList>
    </citation>
    <scope>NUCLEOTIDE SEQUENCE [LARGE SCALE GENOMIC DNA]</scope>
    <source>
        <strain evidence="2">CG22_combo_CG10-13_8_21_14_all_01_47_9</strain>
    </source>
</reference>
<comment type="caution">
    <text evidence="2">The sequence shown here is derived from an EMBL/GenBank/DDBJ whole genome shotgun (WGS) entry which is preliminary data.</text>
</comment>
<feature type="domain" description="Aminoglycoside phosphotransferase" evidence="1">
    <location>
        <begin position="44"/>
        <end position="257"/>
    </location>
</feature>
<evidence type="ECO:0000259" key="1">
    <source>
        <dbReference type="Pfam" id="PF01636"/>
    </source>
</evidence>
<feature type="non-terminal residue" evidence="2">
    <location>
        <position position="262"/>
    </location>
</feature>
<sequence length="262" mass="30103">MQKKKNDYDEYLANLHSKQITSEEVIKSVVKEGTGKNVISKKKIIAGEINEVYEINLEDKTQVVLRISRNGPPDFQQEKWAAGQCKKVGVPVPEIILIKYLRVENQELAFCLMEKIDGEPLERGKIDFDKLPLEQRKNYINQAGEILSKIHSISAEGFGGIIGDGKPQFETSDELILDMLSKREEYEKTAREENLDIKLIPKAMKIIQNFKEVYKKKKPCLNHGDYGHKHFMVKNGKIVGILDFGSIRSDTPEYDFSCFDYW</sequence>
<dbReference type="InterPro" id="IPR051678">
    <property type="entry name" value="AGP_Transferase"/>
</dbReference>
<dbReference type="EMBL" id="PCTU01000002">
    <property type="protein sequence ID" value="PIP88476.1"/>
    <property type="molecule type" value="Genomic_DNA"/>
</dbReference>
<protein>
    <recommendedName>
        <fullName evidence="1">Aminoglycoside phosphotransferase domain-containing protein</fullName>
    </recommendedName>
</protein>
<name>A0A2H0E212_9BACT</name>